<evidence type="ECO:0000256" key="1">
    <source>
        <dbReference type="ARBA" id="ARBA00004496"/>
    </source>
</evidence>
<sequence>MFFPDIFGRNRFGNTNNPMNPIFPSPSLALQPFISHNPFGVDPLNEFTSSPFSLMDAMMGNMRSIMDNTSVFHPTSNDDDASVHSFTSTTVMSYGTGPDGRPKVYQESTSRSRGPGGIEETRQAVRDSQRGINKMQVGRRIGDRKHVIERELNAETGQISENVELENLDEEETEDFKNEWKQRSGRSRQSNMAMINHRQPPPLLAIADVPSTSRNRKNQQRKQTLPTPTPSEIHRSDTIDLTDIPDSPSPNNNNDNNRLHQKRKASHYPQQVEQDRKHRDRRNRF</sequence>
<comment type="similarity">
    <text evidence="2">Belongs to the MLF family.</text>
</comment>
<keyword evidence="4" id="KW-0597">Phosphoprotein</keyword>
<dbReference type="AlphaFoldDB" id="A0A813UDS5"/>
<feature type="region of interest" description="Disordered" evidence="5">
    <location>
        <begin position="92"/>
        <end position="129"/>
    </location>
</feature>
<evidence type="ECO:0000256" key="4">
    <source>
        <dbReference type="ARBA" id="ARBA00022553"/>
    </source>
</evidence>
<dbReference type="PANTHER" id="PTHR13105">
    <property type="entry name" value="MYELOID LEUKEMIA FACTOR"/>
    <property type="match status" value="1"/>
</dbReference>
<comment type="subcellular location">
    <subcellularLocation>
        <location evidence="1">Cytoplasm</location>
    </subcellularLocation>
</comment>
<feature type="compositionally biased region" description="Acidic residues" evidence="5">
    <location>
        <begin position="163"/>
        <end position="174"/>
    </location>
</feature>
<evidence type="ECO:0000313" key="9">
    <source>
        <dbReference type="EMBL" id="CAF3611685.1"/>
    </source>
</evidence>
<dbReference type="EMBL" id="CAJOBC010000652">
    <property type="protein sequence ID" value="CAF3611685.1"/>
    <property type="molecule type" value="Genomic_DNA"/>
</dbReference>
<proteinExistence type="inferred from homology"/>
<feature type="region of interest" description="Disordered" evidence="5">
    <location>
        <begin position="160"/>
        <end position="285"/>
    </location>
</feature>
<name>A0A813UDS5_9BILA</name>
<gene>
    <name evidence="7" type="ORF">GPM918_LOCUS4749</name>
    <name evidence="6" type="ORF">OVA965_LOCUS1578</name>
    <name evidence="9" type="ORF">SRO942_LOCUS4750</name>
    <name evidence="8" type="ORF">TMI583_LOCUS1578</name>
</gene>
<evidence type="ECO:0000313" key="10">
    <source>
        <dbReference type="Proteomes" id="UP000663829"/>
    </source>
</evidence>
<evidence type="ECO:0008006" key="11">
    <source>
        <dbReference type="Google" id="ProtNLM"/>
    </source>
</evidence>
<dbReference type="EMBL" id="CAJNOQ010000652">
    <property type="protein sequence ID" value="CAF0824984.1"/>
    <property type="molecule type" value="Genomic_DNA"/>
</dbReference>
<evidence type="ECO:0000256" key="3">
    <source>
        <dbReference type="ARBA" id="ARBA00022490"/>
    </source>
</evidence>
<dbReference type="InterPro" id="IPR019376">
    <property type="entry name" value="Myeloid_leukemia_factor"/>
</dbReference>
<evidence type="ECO:0000313" key="7">
    <source>
        <dbReference type="EMBL" id="CAF0824984.1"/>
    </source>
</evidence>
<evidence type="ECO:0000256" key="5">
    <source>
        <dbReference type="SAM" id="MobiDB-lite"/>
    </source>
</evidence>
<dbReference type="OrthoDB" id="8707547at2759"/>
<dbReference type="EMBL" id="CAJNOK010000299">
    <property type="protein sequence ID" value="CAF0743402.1"/>
    <property type="molecule type" value="Genomic_DNA"/>
</dbReference>
<feature type="compositionally biased region" description="Basic and acidic residues" evidence="5">
    <location>
        <begin position="119"/>
        <end position="129"/>
    </location>
</feature>
<keyword evidence="3" id="KW-0963">Cytoplasm</keyword>
<organism evidence="7 10">
    <name type="scientific">Didymodactylos carnosus</name>
    <dbReference type="NCBI Taxonomy" id="1234261"/>
    <lineage>
        <taxon>Eukaryota</taxon>
        <taxon>Metazoa</taxon>
        <taxon>Spiralia</taxon>
        <taxon>Gnathifera</taxon>
        <taxon>Rotifera</taxon>
        <taxon>Eurotatoria</taxon>
        <taxon>Bdelloidea</taxon>
        <taxon>Philodinida</taxon>
        <taxon>Philodinidae</taxon>
        <taxon>Didymodactylos</taxon>
    </lineage>
</organism>
<accession>A0A813UDS5</accession>
<dbReference type="Proteomes" id="UP000677228">
    <property type="component" value="Unassembled WGS sequence"/>
</dbReference>
<evidence type="ECO:0000256" key="2">
    <source>
        <dbReference type="ARBA" id="ARBA00008332"/>
    </source>
</evidence>
<evidence type="ECO:0000313" key="8">
    <source>
        <dbReference type="EMBL" id="CAF3521156.1"/>
    </source>
</evidence>
<evidence type="ECO:0000313" key="6">
    <source>
        <dbReference type="EMBL" id="CAF0743402.1"/>
    </source>
</evidence>
<dbReference type="Proteomes" id="UP000663829">
    <property type="component" value="Unassembled WGS sequence"/>
</dbReference>
<dbReference type="EMBL" id="CAJOBA010000299">
    <property type="protein sequence ID" value="CAF3521156.1"/>
    <property type="molecule type" value="Genomic_DNA"/>
</dbReference>
<feature type="compositionally biased region" description="Low complexity" evidence="5">
    <location>
        <begin position="245"/>
        <end position="256"/>
    </location>
</feature>
<dbReference type="Proteomes" id="UP000681722">
    <property type="component" value="Unassembled WGS sequence"/>
</dbReference>
<keyword evidence="10" id="KW-1185">Reference proteome</keyword>
<protein>
    <recommendedName>
        <fullName evidence="11">Myeloid leukemia factor</fullName>
    </recommendedName>
</protein>
<reference evidence="7" key="1">
    <citation type="submission" date="2021-02" db="EMBL/GenBank/DDBJ databases">
        <authorList>
            <person name="Nowell W R."/>
        </authorList>
    </citation>
    <scope>NUCLEOTIDE SEQUENCE</scope>
</reference>
<dbReference type="GO" id="GO:0005737">
    <property type="term" value="C:cytoplasm"/>
    <property type="evidence" value="ECO:0007669"/>
    <property type="project" value="UniProtKB-SubCell"/>
</dbReference>
<dbReference type="Proteomes" id="UP000682733">
    <property type="component" value="Unassembled WGS sequence"/>
</dbReference>
<dbReference type="Pfam" id="PF10248">
    <property type="entry name" value="Mlf1IP"/>
    <property type="match status" value="1"/>
</dbReference>
<comment type="caution">
    <text evidence="7">The sequence shown here is derived from an EMBL/GenBank/DDBJ whole genome shotgun (WGS) entry which is preliminary data.</text>
</comment>